<dbReference type="InterPro" id="IPR018540">
    <property type="entry name" value="Spo0E-like"/>
</dbReference>
<name>A0A4U2PVS9_9BACL</name>
<dbReference type="Gene3D" id="4.10.280.10">
    <property type="entry name" value="Helix-loop-helix DNA-binding domain"/>
    <property type="match status" value="1"/>
</dbReference>
<dbReference type="InterPro" id="IPR036638">
    <property type="entry name" value="HLH_DNA-bd_sf"/>
</dbReference>
<proteinExistence type="predicted"/>
<dbReference type="Pfam" id="PF09388">
    <property type="entry name" value="SpoOE-like"/>
    <property type="match status" value="1"/>
</dbReference>
<protein>
    <submittedName>
        <fullName evidence="1">Aspartyl-phosphate phosphatase Spo0E family protein</fullName>
    </submittedName>
</protein>
<comment type="caution">
    <text evidence="1">The sequence shown here is derived from an EMBL/GenBank/DDBJ whole genome shotgun (WGS) entry which is preliminary data.</text>
</comment>
<dbReference type="GO" id="GO:0043937">
    <property type="term" value="P:regulation of sporulation"/>
    <property type="evidence" value="ECO:0007669"/>
    <property type="project" value="InterPro"/>
</dbReference>
<reference evidence="1 2" key="1">
    <citation type="submission" date="2018-01" db="EMBL/GenBank/DDBJ databases">
        <title>Bacillales members from the olive rhizosphere are effective biological control agents against Verticillium dahliae.</title>
        <authorList>
            <person name="Gomez-Lama C."/>
            <person name="Legarda G."/>
            <person name="Ruano-Rosa D."/>
            <person name="Pizarro-Tobias P."/>
            <person name="Valverde-Corredor A."/>
            <person name="Niqui J.L."/>
            <person name="Trivino J.C."/>
            <person name="Roca A."/>
            <person name="Mercado-Blanco J."/>
        </authorList>
    </citation>
    <scope>NUCLEOTIDE SEQUENCE [LARGE SCALE GENOMIC DNA]</scope>
    <source>
        <strain evidence="1 2">PIC167</strain>
    </source>
</reference>
<dbReference type="EMBL" id="PNXQ01000012">
    <property type="protein sequence ID" value="TKH43882.1"/>
    <property type="molecule type" value="Genomic_DNA"/>
</dbReference>
<dbReference type="AlphaFoldDB" id="A0A4U2PVS9"/>
<dbReference type="InterPro" id="IPR037208">
    <property type="entry name" value="Spo0E-like_sf"/>
</dbReference>
<sequence>MNRDETLTLIQQMEHARQHLHELYEEYGFGHACVLEQSMLLDELINQYNRMFQTKKQSHYVLGQIIDNDDVISSPSPHSFYAEL</sequence>
<gene>
    <name evidence="1" type="ORF">C1I60_10960</name>
</gene>
<dbReference type="GO" id="GO:0046983">
    <property type="term" value="F:protein dimerization activity"/>
    <property type="evidence" value="ECO:0007669"/>
    <property type="project" value="InterPro"/>
</dbReference>
<dbReference type="SUPFAM" id="SSF140500">
    <property type="entry name" value="BAS1536-like"/>
    <property type="match status" value="1"/>
</dbReference>
<accession>A0A4U2PVS9</accession>
<dbReference type="Proteomes" id="UP000308114">
    <property type="component" value="Unassembled WGS sequence"/>
</dbReference>
<dbReference type="RefSeq" id="WP_137061745.1">
    <property type="nucleotide sequence ID" value="NZ_PNXQ01000012.1"/>
</dbReference>
<evidence type="ECO:0000313" key="2">
    <source>
        <dbReference type="Proteomes" id="UP000308114"/>
    </source>
</evidence>
<organism evidence="1 2">
    <name type="scientific">Paenibacillus terrae</name>
    <dbReference type="NCBI Taxonomy" id="159743"/>
    <lineage>
        <taxon>Bacteria</taxon>
        <taxon>Bacillati</taxon>
        <taxon>Bacillota</taxon>
        <taxon>Bacilli</taxon>
        <taxon>Bacillales</taxon>
        <taxon>Paenibacillaceae</taxon>
        <taxon>Paenibacillus</taxon>
    </lineage>
</organism>
<evidence type="ECO:0000313" key="1">
    <source>
        <dbReference type="EMBL" id="TKH43882.1"/>
    </source>
</evidence>